<evidence type="ECO:0000256" key="2">
    <source>
        <dbReference type="ARBA" id="ARBA00022723"/>
    </source>
</evidence>
<dbReference type="Pfam" id="PF07583">
    <property type="entry name" value="PSCyt2"/>
    <property type="match status" value="1"/>
</dbReference>
<keyword evidence="3 4" id="KW-0408">Iron</keyword>
<sequence>MRRGAVNCSSLRRFGRALAAAGCLAALTSSSRAEEVLEFFEREIRPVLLEQCVKCHGAEKQASGLRLDTGEGVARGGENGPVIVAGDPRRSRLVAAIRHEGDLAMPPNGKLTDRQIAAITRWVELGAPWPKTEAIRSTAAGTPHWAFQPIVRRPPPEVHDAAWPRTPIDAFLLARLEQAGLTPSPPADRRTLIRRVTLDVTGLPPSAEEVEQFLRDADPLAYERLVERLLASPHYGEQWARHWLDVARYSDTKGYVYAREERFWVHAWSYRDWVVQALNDDLPYDRFLLLQIAADQAAAEDATAQAALGFLTLGRRFLGVKHDIIDDRIDVVTRGALGLTVGCARCHDHKYDPISTRDYYALYGVFQNCTERLVPLSTWDHASEAVRKGMEEREAKLRETLRARRAESSASVRSRIAEYLQAQLELHKYPEEGFDQILEPNDLLPAFVRRFRDDLARRAEQHDPIFAAWRAFLTIAGDEFSQKAASVSAAVVADATLNSRVRERFREPPASLAEVANRYGQLFTEIDQEWQAAVEAARTRGEPLPEALADPAAEALRGVLYGPDAPCEVPDEPIVTTDLFFPTRDCEELWKLQGEVDRWLIRHADAPAYAVTLADRPHPVNARVLRRGNPALLGDEVPRQFLQVLSGANQRPFRQGSGRYELAQAIVDPRNPLTARVMVNRAWQHHFGVGLVRTPSDFGLRAEPPSHPELLDWLAASFIDEGWSLKWLHRQILLSAAYQQQSSTQTPWPLVSEEPGQPLPPGETPDQLSPPALHRGEQLDPDNRWLWRMNPRRLAWEELRDALFSASGELQDQIGGRPFDLFAAQAVPRRTLYGLVDRQFLPSALRVFDFANPDLHTPQRNETIVPQQALFLLNHPLVIGRAEVLAAQVADRFDEPASEASGTDHRLSEGVDWLFWRVLQRPPSAEERRAALALVADARHEQQATTPSVTAWQYGYGRYHEETQRTEGFTALPYFTGTAWQGGPNWPDASLGWVQLTAAGGHAGNDRDHAAIRRWVAPRAGRLHVRSTLIHDKEPGDGIRGFLVSSRHGLLHAATLHNSQADFHATISVEPGDTLDFVVDIGGTLNSDDFVWEATLSMEAAAGAASGPAAAMWNSRAEFSGRPSRQLSPWGQLAHVLLLANEFFYVD</sequence>
<feature type="chain" id="PRO_5027648123" evidence="6">
    <location>
        <begin position="34"/>
        <end position="1147"/>
    </location>
</feature>
<feature type="domain" description="Cytochrome c" evidence="7">
    <location>
        <begin position="28"/>
        <end position="127"/>
    </location>
</feature>
<evidence type="ECO:0000256" key="6">
    <source>
        <dbReference type="SAM" id="SignalP"/>
    </source>
</evidence>
<keyword evidence="2 4" id="KW-0479">Metal-binding</keyword>
<dbReference type="SUPFAM" id="SSF46626">
    <property type="entry name" value="Cytochrome c"/>
    <property type="match status" value="1"/>
</dbReference>
<keyword evidence="1 4" id="KW-0349">Heme</keyword>
<gene>
    <name evidence="8" type="ORF">ENS64_13265</name>
</gene>
<name>A0A7C4LRR1_9PLAN</name>
<dbReference type="PANTHER" id="PTHR35889">
    <property type="entry name" value="CYCLOINULO-OLIGOSACCHARIDE FRUCTANOTRANSFERASE-RELATED"/>
    <property type="match status" value="1"/>
</dbReference>
<dbReference type="AlphaFoldDB" id="A0A7C4LRR1"/>
<organism evidence="8">
    <name type="scientific">Schlesneria paludicola</name>
    <dbReference type="NCBI Taxonomy" id="360056"/>
    <lineage>
        <taxon>Bacteria</taxon>
        <taxon>Pseudomonadati</taxon>
        <taxon>Planctomycetota</taxon>
        <taxon>Planctomycetia</taxon>
        <taxon>Planctomycetales</taxon>
        <taxon>Planctomycetaceae</taxon>
        <taxon>Schlesneria</taxon>
    </lineage>
</organism>
<dbReference type="InterPro" id="IPR022655">
    <property type="entry name" value="DUF1553"/>
</dbReference>
<evidence type="ECO:0000256" key="3">
    <source>
        <dbReference type="ARBA" id="ARBA00023004"/>
    </source>
</evidence>
<reference evidence="8" key="1">
    <citation type="journal article" date="2020" name="mSystems">
        <title>Genome- and Community-Level Interaction Insights into Carbon Utilization and Element Cycling Functions of Hydrothermarchaeota in Hydrothermal Sediment.</title>
        <authorList>
            <person name="Zhou Z."/>
            <person name="Liu Y."/>
            <person name="Xu W."/>
            <person name="Pan J."/>
            <person name="Luo Z.H."/>
            <person name="Li M."/>
        </authorList>
    </citation>
    <scope>NUCLEOTIDE SEQUENCE [LARGE SCALE GENOMIC DNA]</scope>
    <source>
        <strain evidence="8">SpSt-508</strain>
    </source>
</reference>
<dbReference type="GO" id="GO:0020037">
    <property type="term" value="F:heme binding"/>
    <property type="evidence" value="ECO:0007669"/>
    <property type="project" value="InterPro"/>
</dbReference>
<dbReference type="InterPro" id="IPR009056">
    <property type="entry name" value="Cyt_c-like_dom"/>
</dbReference>
<evidence type="ECO:0000259" key="7">
    <source>
        <dbReference type="PROSITE" id="PS51007"/>
    </source>
</evidence>
<evidence type="ECO:0000256" key="4">
    <source>
        <dbReference type="PROSITE-ProRule" id="PRU00433"/>
    </source>
</evidence>
<evidence type="ECO:0000313" key="8">
    <source>
        <dbReference type="EMBL" id="HGT40211.1"/>
    </source>
</evidence>
<dbReference type="InterPro" id="IPR011444">
    <property type="entry name" value="DUF1549"/>
</dbReference>
<dbReference type="Pfam" id="PF07635">
    <property type="entry name" value="PSCyt1"/>
    <property type="match status" value="1"/>
</dbReference>
<dbReference type="GO" id="GO:0009055">
    <property type="term" value="F:electron transfer activity"/>
    <property type="evidence" value="ECO:0007669"/>
    <property type="project" value="InterPro"/>
</dbReference>
<evidence type="ECO:0000256" key="5">
    <source>
        <dbReference type="SAM" id="MobiDB-lite"/>
    </source>
</evidence>
<feature type="signal peptide" evidence="6">
    <location>
        <begin position="1"/>
        <end position="33"/>
    </location>
</feature>
<dbReference type="Pfam" id="PF07587">
    <property type="entry name" value="PSD1"/>
    <property type="match status" value="1"/>
</dbReference>
<protein>
    <submittedName>
        <fullName evidence="8">DUF1553 domain-containing protein</fullName>
    </submittedName>
</protein>
<accession>A0A7C4LRR1</accession>
<dbReference type="Gene3D" id="1.10.760.10">
    <property type="entry name" value="Cytochrome c-like domain"/>
    <property type="match status" value="1"/>
</dbReference>
<dbReference type="InterPro" id="IPR011429">
    <property type="entry name" value="Cyt_c_Planctomycete-type"/>
</dbReference>
<dbReference type="PROSITE" id="PS51007">
    <property type="entry name" value="CYTC"/>
    <property type="match status" value="1"/>
</dbReference>
<dbReference type="EMBL" id="DSVQ01000016">
    <property type="protein sequence ID" value="HGT40211.1"/>
    <property type="molecule type" value="Genomic_DNA"/>
</dbReference>
<proteinExistence type="predicted"/>
<comment type="caution">
    <text evidence="8">The sequence shown here is derived from an EMBL/GenBank/DDBJ whole genome shotgun (WGS) entry which is preliminary data.</text>
</comment>
<feature type="region of interest" description="Disordered" evidence="5">
    <location>
        <begin position="745"/>
        <end position="774"/>
    </location>
</feature>
<dbReference type="GO" id="GO:0046872">
    <property type="term" value="F:metal ion binding"/>
    <property type="evidence" value="ECO:0007669"/>
    <property type="project" value="UniProtKB-KW"/>
</dbReference>
<keyword evidence="6" id="KW-0732">Signal</keyword>
<evidence type="ECO:0000256" key="1">
    <source>
        <dbReference type="ARBA" id="ARBA00022617"/>
    </source>
</evidence>
<dbReference type="PANTHER" id="PTHR35889:SF3">
    <property type="entry name" value="F-BOX DOMAIN-CONTAINING PROTEIN"/>
    <property type="match status" value="1"/>
</dbReference>
<dbReference type="InterPro" id="IPR036909">
    <property type="entry name" value="Cyt_c-like_dom_sf"/>
</dbReference>